<dbReference type="GO" id="GO:0000155">
    <property type="term" value="F:phosphorelay sensor kinase activity"/>
    <property type="evidence" value="ECO:0007669"/>
    <property type="project" value="InterPro"/>
</dbReference>
<evidence type="ECO:0000256" key="4">
    <source>
        <dbReference type="ARBA" id="ARBA00022679"/>
    </source>
</evidence>
<dbReference type="SMART" id="SM00387">
    <property type="entry name" value="HATPase_c"/>
    <property type="match status" value="1"/>
</dbReference>
<feature type="compositionally biased region" description="Low complexity" evidence="7">
    <location>
        <begin position="220"/>
        <end position="232"/>
    </location>
</feature>
<proteinExistence type="predicted"/>
<dbReference type="InterPro" id="IPR003594">
    <property type="entry name" value="HATPase_dom"/>
</dbReference>
<feature type="compositionally biased region" description="Basic and acidic residues" evidence="7">
    <location>
        <begin position="569"/>
        <end position="593"/>
    </location>
</feature>
<dbReference type="InterPro" id="IPR036097">
    <property type="entry name" value="HisK_dim/P_sf"/>
</dbReference>
<dbReference type="PATRIC" id="fig|1231190.3.peg.3806"/>
<feature type="region of interest" description="Disordered" evidence="7">
    <location>
        <begin position="290"/>
        <end position="310"/>
    </location>
</feature>
<dbReference type="InterPro" id="IPR004358">
    <property type="entry name" value="Sig_transdc_His_kin-like_C"/>
</dbReference>
<organism evidence="10 11">
    <name type="scientific">Nitratireductor indicus C115</name>
    <dbReference type="NCBI Taxonomy" id="1231190"/>
    <lineage>
        <taxon>Bacteria</taxon>
        <taxon>Pseudomonadati</taxon>
        <taxon>Pseudomonadota</taxon>
        <taxon>Alphaproteobacteria</taxon>
        <taxon>Hyphomicrobiales</taxon>
        <taxon>Phyllobacteriaceae</taxon>
        <taxon>Nitratireductor</taxon>
    </lineage>
</organism>
<dbReference type="Pfam" id="PF00989">
    <property type="entry name" value="PAS"/>
    <property type="match status" value="1"/>
</dbReference>
<dbReference type="GO" id="GO:0005886">
    <property type="term" value="C:plasma membrane"/>
    <property type="evidence" value="ECO:0007669"/>
    <property type="project" value="TreeGrafter"/>
</dbReference>
<comment type="caution">
    <text evidence="10">The sequence shown here is derived from an EMBL/GenBank/DDBJ whole genome shotgun (WGS) entry which is preliminary data.</text>
</comment>
<evidence type="ECO:0000259" key="8">
    <source>
        <dbReference type="PROSITE" id="PS50109"/>
    </source>
</evidence>
<feature type="compositionally biased region" description="Acidic residues" evidence="7">
    <location>
        <begin position="265"/>
        <end position="280"/>
    </location>
</feature>
<keyword evidence="6" id="KW-0175">Coiled coil</keyword>
<dbReference type="Gene3D" id="3.30.450.20">
    <property type="entry name" value="PAS domain"/>
    <property type="match status" value="1"/>
</dbReference>
<feature type="region of interest" description="Disordered" evidence="7">
    <location>
        <begin position="322"/>
        <end position="371"/>
    </location>
</feature>
<evidence type="ECO:0000256" key="7">
    <source>
        <dbReference type="SAM" id="MobiDB-lite"/>
    </source>
</evidence>
<name>K2NSX1_9HYPH</name>
<sequence length="1261" mass="135009">MASVSYSFVDVAVLDVVRERFAAGDALVILSEDLAEVIWANGAGAALLGFDDIESAIGADTSLPVTAKRQIAAAPRFPDIGPDQVIAVRLARSVFAPVINLHASALALPDGERAILLARPATGHEGRRATAIVEGFDSNGQFAALVDAEGIVAAASEGFDRLGVSPGTLRNLVSEVREESDRLVKRLINGSMRRLPAAFARLTDDPASHLLIVVDEQNEEPQQQPQAPVPEVLTPETDLPGAPSLSEEPEPIAPSITTDVADELAEPETPNDETIAEDTAVELPANEMPVADTASEETPSEDHSETTEIASSMEDAQAALEAPAEPAMGDEVLPPPATAPVPPEEPHESAQEEVVAASESPKDDDKSRPSGTVRFAWRTDADGCFTSLSDAFVEAMGSASADIIGRRFRDVSNAFGLDPEGRIAGLLERRDTWSGRTVLWPLAGTELKVPVDLAALPIYGRGRVFEGFHGFGLARMGDAVNDPEKIGLALLPGAPLPEGSTILEEPHIELPDDDIEPAAEARDTTEHGPEDREAGSNKVIRLAEHRAPAREGNLSPNEQTAFREIGDRLRRENALSEEKPEEKFSKDEADEHAAAPFEAEMLTHPTVSEEALPQEAISPDTDDANTSSDIDTEEVSDAENNEPSESLTAVERELGSESTPPESPEASLPAEEGKEELPLEAVSSEDTPPSAVDDAEDAATEQEAPDDATATGHREAAVEPAIAAEAKSAPVVSARWEAPLRAFLPSAFHGEPLQHAQKDAAGSDTTFLAHLPLPILIHTGDVLHYANQAFFDLTGYGDLNALADAGGIDALFADTYEDEEDRGETDRCLQLQTAGGETLPVKAHLQSVPWNGGKALLLALRRSTESQAPGIAQIASQPEAPGEDIQTAELQANLAEMRAIVDTATDGIAIIDDDGKVRSTNRPAEALFGFDTEEVAGKPFTNLFAIESQRAVQEYLNGLSEHGVASVLNDGLEVIGREAQGRFIPLFMTIGRLPGQRGYCAVLRDITQWKRTAEELTQARAEAERASAQKTEFLARVSHEIRTPLNAIIGFSELMIDEKFGPIGNDRYRDYLQDINRSGNHVLDLVNDLLDISKIEAGEQEMHYEAVPLNDVLGETVAMMQPQANRERVIIRSSFASNLPDVVADPRSVRQIALNLLSNAVRYTQAGGQVIVSTAYANDGSVFMRVRDTGVGMTSAEIDEAMKPFKQINSLKRKRGDGTGLGLPLTRAMVEANRASFSISSVPGEGTLVEVSFPPTRVLAD</sequence>
<feature type="domain" description="Histidine kinase" evidence="8">
    <location>
        <begin position="1036"/>
        <end position="1257"/>
    </location>
</feature>
<keyword evidence="11" id="KW-1185">Reference proteome</keyword>
<dbReference type="Pfam" id="PF00512">
    <property type="entry name" value="HisKA"/>
    <property type="match status" value="1"/>
</dbReference>
<keyword evidence="5" id="KW-0418">Kinase</keyword>
<dbReference type="SUPFAM" id="SSF47384">
    <property type="entry name" value="Homodimeric domain of signal transducing histidine kinase"/>
    <property type="match status" value="1"/>
</dbReference>
<dbReference type="NCBIfam" id="TIGR00229">
    <property type="entry name" value="sensory_box"/>
    <property type="match status" value="1"/>
</dbReference>
<dbReference type="Pfam" id="PF02518">
    <property type="entry name" value="HATPase_c"/>
    <property type="match status" value="1"/>
</dbReference>
<dbReference type="GO" id="GO:0006355">
    <property type="term" value="P:regulation of DNA-templated transcription"/>
    <property type="evidence" value="ECO:0007669"/>
    <property type="project" value="InterPro"/>
</dbReference>
<feature type="compositionally biased region" description="Acidic residues" evidence="7">
    <location>
        <begin position="630"/>
        <end position="642"/>
    </location>
</feature>
<dbReference type="STRING" id="721133.SAMN05216176_102606"/>
<comment type="catalytic activity">
    <reaction evidence="1">
        <text>ATP + protein L-histidine = ADP + protein N-phospho-L-histidine.</text>
        <dbReference type="EC" id="2.7.13.3"/>
    </reaction>
</comment>
<feature type="region of interest" description="Disordered" evidence="7">
    <location>
        <begin position="569"/>
        <end position="715"/>
    </location>
</feature>
<dbReference type="SUPFAM" id="SSF55785">
    <property type="entry name" value="PYP-like sensor domain (PAS domain)"/>
    <property type="match status" value="2"/>
</dbReference>
<evidence type="ECO:0000256" key="3">
    <source>
        <dbReference type="ARBA" id="ARBA00022553"/>
    </source>
</evidence>
<evidence type="ECO:0000313" key="10">
    <source>
        <dbReference type="EMBL" id="EKF40894.1"/>
    </source>
</evidence>
<dbReference type="RefSeq" id="WP_009451888.1">
    <property type="nucleotide sequence ID" value="NZ_AMSI01000014.1"/>
</dbReference>
<dbReference type="SMART" id="SM00388">
    <property type="entry name" value="HisKA"/>
    <property type="match status" value="1"/>
</dbReference>
<dbReference type="Gene3D" id="1.10.287.130">
    <property type="match status" value="1"/>
</dbReference>
<dbReference type="Proteomes" id="UP000007374">
    <property type="component" value="Unassembled WGS sequence"/>
</dbReference>
<dbReference type="PANTHER" id="PTHR43047:SF72">
    <property type="entry name" value="OSMOSENSING HISTIDINE PROTEIN KINASE SLN1"/>
    <property type="match status" value="1"/>
</dbReference>
<evidence type="ECO:0000256" key="6">
    <source>
        <dbReference type="SAM" id="Coils"/>
    </source>
</evidence>
<evidence type="ECO:0000256" key="2">
    <source>
        <dbReference type="ARBA" id="ARBA00012438"/>
    </source>
</evidence>
<evidence type="ECO:0000313" key="11">
    <source>
        <dbReference type="Proteomes" id="UP000007374"/>
    </source>
</evidence>
<dbReference type="SMART" id="SM00091">
    <property type="entry name" value="PAS"/>
    <property type="match status" value="3"/>
</dbReference>
<evidence type="ECO:0000256" key="5">
    <source>
        <dbReference type="ARBA" id="ARBA00022777"/>
    </source>
</evidence>
<dbReference type="InterPro" id="IPR036890">
    <property type="entry name" value="HATPase_C_sf"/>
</dbReference>
<dbReference type="InterPro" id="IPR000014">
    <property type="entry name" value="PAS"/>
</dbReference>
<dbReference type="PRINTS" id="PR00344">
    <property type="entry name" value="BCTRLSENSOR"/>
</dbReference>
<feature type="domain" description="PAS" evidence="9">
    <location>
        <begin position="893"/>
        <end position="963"/>
    </location>
</feature>
<dbReference type="PROSITE" id="PS50112">
    <property type="entry name" value="PAS"/>
    <property type="match status" value="1"/>
</dbReference>
<feature type="coiled-coil region" evidence="6">
    <location>
        <begin position="1006"/>
        <end position="1036"/>
    </location>
</feature>
<evidence type="ECO:0000256" key="1">
    <source>
        <dbReference type="ARBA" id="ARBA00000085"/>
    </source>
</evidence>
<protein>
    <recommendedName>
        <fullName evidence="2">histidine kinase</fullName>
        <ecNumber evidence="2">2.7.13.3</ecNumber>
    </recommendedName>
</protein>
<accession>K2NSX1</accession>
<dbReference type="EC" id="2.7.13.3" evidence="2"/>
<dbReference type="InterPro" id="IPR013767">
    <property type="entry name" value="PAS_fold"/>
</dbReference>
<feature type="region of interest" description="Disordered" evidence="7">
    <location>
        <begin position="217"/>
        <end position="252"/>
    </location>
</feature>
<dbReference type="GO" id="GO:0009927">
    <property type="term" value="F:histidine phosphotransfer kinase activity"/>
    <property type="evidence" value="ECO:0007669"/>
    <property type="project" value="TreeGrafter"/>
</dbReference>
<dbReference type="PROSITE" id="PS50109">
    <property type="entry name" value="HIS_KIN"/>
    <property type="match status" value="1"/>
</dbReference>
<dbReference type="EMBL" id="AMSI01000014">
    <property type="protein sequence ID" value="EKF40894.1"/>
    <property type="molecule type" value="Genomic_DNA"/>
</dbReference>
<dbReference type="CDD" id="cd00082">
    <property type="entry name" value="HisKA"/>
    <property type="match status" value="1"/>
</dbReference>
<dbReference type="CDD" id="cd00130">
    <property type="entry name" value="PAS"/>
    <property type="match status" value="1"/>
</dbReference>
<keyword evidence="4" id="KW-0808">Transferase</keyword>
<feature type="compositionally biased region" description="Low complexity" evidence="7">
    <location>
        <begin position="656"/>
        <end position="670"/>
    </location>
</feature>
<dbReference type="OrthoDB" id="9801651at2"/>
<dbReference type="InterPro" id="IPR035965">
    <property type="entry name" value="PAS-like_dom_sf"/>
</dbReference>
<dbReference type="InterPro" id="IPR005467">
    <property type="entry name" value="His_kinase_dom"/>
</dbReference>
<dbReference type="SUPFAM" id="SSF55874">
    <property type="entry name" value="ATPase domain of HSP90 chaperone/DNA topoisomerase II/histidine kinase"/>
    <property type="match status" value="1"/>
</dbReference>
<dbReference type="Pfam" id="PF13188">
    <property type="entry name" value="PAS_8"/>
    <property type="match status" value="1"/>
</dbReference>
<gene>
    <name evidence="10" type="ORF">NA8A_18422</name>
</gene>
<feature type="compositionally biased region" description="Pro residues" evidence="7">
    <location>
        <begin position="333"/>
        <end position="343"/>
    </location>
</feature>
<dbReference type="eggNOG" id="COG5002">
    <property type="taxonomic scope" value="Bacteria"/>
</dbReference>
<dbReference type="InterPro" id="IPR003661">
    <property type="entry name" value="HisK_dim/P_dom"/>
</dbReference>
<evidence type="ECO:0000259" key="9">
    <source>
        <dbReference type="PROSITE" id="PS50112"/>
    </source>
</evidence>
<dbReference type="PANTHER" id="PTHR43047">
    <property type="entry name" value="TWO-COMPONENT HISTIDINE PROTEIN KINASE"/>
    <property type="match status" value="1"/>
</dbReference>
<reference evidence="10 11" key="1">
    <citation type="journal article" date="2012" name="J. Bacteriol.">
        <title>Genome Sequence of Nitratireductor indicus Type Strain C115.</title>
        <authorList>
            <person name="Lai Q."/>
            <person name="Li G."/>
            <person name="Yu Z."/>
            <person name="Shao Z."/>
        </authorList>
    </citation>
    <scope>NUCLEOTIDE SEQUENCE [LARGE SCALE GENOMIC DNA]</scope>
    <source>
        <strain evidence="10 11">C115</strain>
    </source>
</reference>
<keyword evidence="3" id="KW-0597">Phosphoprotein</keyword>
<dbReference type="AlphaFoldDB" id="K2NSX1"/>
<feature type="compositionally biased region" description="Acidic residues" evidence="7">
    <location>
        <begin position="693"/>
        <end position="706"/>
    </location>
</feature>
<dbReference type="Gene3D" id="3.30.565.10">
    <property type="entry name" value="Histidine kinase-like ATPase, C-terminal domain"/>
    <property type="match status" value="1"/>
</dbReference>
<feature type="region of interest" description="Disordered" evidence="7">
    <location>
        <begin position="265"/>
        <end position="284"/>
    </location>
</feature>